<proteinExistence type="predicted"/>
<keyword evidence="4" id="KW-1185">Reference proteome</keyword>
<keyword evidence="2" id="KW-0472">Membrane</keyword>
<accession>A0A0G3H3Y1</accession>
<reference evidence="3 4" key="1">
    <citation type="journal article" date="2015" name="Genome Announc.">
        <title>Complete Genome Sequence of the Type Strain Corynebacterium mustelae DSM 45274, Isolated from Various Tissues of a Male Ferret with Lethal Sepsis.</title>
        <authorList>
            <person name="Ruckert C."/>
            <person name="Eimer J."/>
            <person name="Winkler A."/>
            <person name="Tauch A."/>
        </authorList>
    </citation>
    <scope>NUCLEOTIDE SEQUENCE [LARGE SCALE GENOMIC DNA]</scope>
    <source>
        <strain evidence="3 4">DSM 45274</strain>
    </source>
</reference>
<dbReference type="InterPro" id="IPR025445">
    <property type="entry name" value="DUF4191"/>
</dbReference>
<evidence type="ECO:0000256" key="1">
    <source>
        <dbReference type="SAM" id="MobiDB-lite"/>
    </source>
</evidence>
<reference evidence="4" key="2">
    <citation type="submission" date="2015-05" db="EMBL/GenBank/DDBJ databases">
        <title>Complete genome sequence of Corynebacterium mustelae DSM 45274, isolated from various tissues of a male ferret with lethal sepsis.</title>
        <authorList>
            <person name="Ruckert C."/>
            <person name="Albersmeier A."/>
            <person name="Winkler A."/>
            <person name="Tauch A."/>
        </authorList>
    </citation>
    <scope>NUCLEOTIDE SEQUENCE [LARGE SCALE GENOMIC DNA]</scope>
    <source>
        <strain evidence="4">DSM 45274</strain>
    </source>
</reference>
<dbReference type="RefSeq" id="WP_047262552.1">
    <property type="nucleotide sequence ID" value="NZ_CP011542.1"/>
</dbReference>
<keyword evidence="2" id="KW-1133">Transmembrane helix</keyword>
<feature type="region of interest" description="Disordered" evidence="1">
    <location>
        <begin position="226"/>
        <end position="261"/>
    </location>
</feature>
<feature type="compositionally biased region" description="Low complexity" evidence="1">
    <location>
        <begin position="229"/>
        <end position="241"/>
    </location>
</feature>
<feature type="transmembrane region" description="Helical" evidence="2">
    <location>
        <begin position="44"/>
        <end position="65"/>
    </location>
</feature>
<dbReference type="EMBL" id="CP011542">
    <property type="protein sequence ID" value="AKK06538.1"/>
    <property type="molecule type" value="Genomic_DNA"/>
</dbReference>
<feature type="transmembrane region" description="Helical" evidence="2">
    <location>
        <begin position="71"/>
        <end position="90"/>
    </location>
</feature>
<evidence type="ECO:0000313" key="3">
    <source>
        <dbReference type="EMBL" id="AKK06538.1"/>
    </source>
</evidence>
<evidence type="ECO:0000256" key="2">
    <source>
        <dbReference type="SAM" id="Phobius"/>
    </source>
</evidence>
<evidence type="ECO:0000313" key="4">
    <source>
        <dbReference type="Proteomes" id="UP000035199"/>
    </source>
</evidence>
<dbReference type="Proteomes" id="UP000035199">
    <property type="component" value="Chromosome"/>
</dbReference>
<organism evidence="3 4">
    <name type="scientific">Corynebacterium mustelae</name>
    <dbReference type="NCBI Taxonomy" id="571915"/>
    <lineage>
        <taxon>Bacteria</taxon>
        <taxon>Bacillati</taxon>
        <taxon>Actinomycetota</taxon>
        <taxon>Actinomycetes</taxon>
        <taxon>Mycobacteriales</taxon>
        <taxon>Corynebacteriaceae</taxon>
        <taxon>Corynebacterium</taxon>
    </lineage>
</organism>
<sequence length="261" mass="28995">MAVDNKQAAKAAKKEERAAKRAARRQNWAQIWQAFKIQKEQDKLLVPLMLLSVFGTGLVFFLIGLLWNGQWFMLVTGLLLGIAVAMWVFSRRLQNSVYDRASDQPGAAGWALENLRSGFGVAWRTKAAVASTTHMDFVHRVVGVCGIVLVGEGEAHRLKPLFEQQKKRINRLAPGVPVSTLIVGEGEGQVPLRKLQSTMVKMNRKYNKNEVYEIAARIEAMDAADQHKAAGLPKGPLPKGGKVSGMNRRARRTAERQKKAK</sequence>
<dbReference type="AlphaFoldDB" id="A0A0G3H3Y1"/>
<dbReference type="STRING" id="571915.CMUST_11115"/>
<dbReference type="Pfam" id="PF13829">
    <property type="entry name" value="DUF4191"/>
    <property type="match status" value="1"/>
</dbReference>
<dbReference type="PATRIC" id="fig|571915.4.peg.2369"/>
<dbReference type="KEGG" id="cmv:CMUST_11115"/>
<gene>
    <name evidence="3" type="ORF">CMUST_11115</name>
</gene>
<feature type="compositionally biased region" description="Basic and acidic residues" evidence="1">
    <location>
        <begin position="252"/>
        <end position="261"/>
    </location>
</feature>
<name>A0A0G3H3Y1_9CORY</name>
<dbReference type="OrthoDB" id="8479889at2"/>
<protein>
    <submittedName>
        <fullName evidence="3">Putative DUF4191 family protein</fullName>
    </submittedName>
</protein>
<keyword evidence="2" id="KW-0812">Transmembrane</keyword>